<dbReference type="KEGG" id="wsu:WS1101"/>
<evidence type="ECO:0000256" key="1">
    <source>
        <dbReference type="SAM" id="Phobius"/>
    </source>
</evidence>
<dbReference type="STRING" id="273121.WS1101"/>
<dbReference type="EMBL" id="BX571660">
    <property type="protein sequence ID" value="CAE10194.1"/>
    <property type="molecule type" value="Genomic_DNA"/>
</dbReference>
<keyword evidence="1" id="KW-1133">Transmembrane helix</keyword>
<evidence type="ECO:0000313" key="2">
    <source>
        <dbReference type="EMBL" id="CAE10194.1"/>
    </source>
</evidence>
<dbReference type="RefSeq" id="WP_011138986.1">
    <property type="nucleotide sequence ID" value="NC_005090.1"/>
</dbReference>
<dbReference type="Pfam" id="PF04956">
    <property type="entry name" value="TrbC"/>
    <property type="match status" value="1"/>
</dbReference>
<feature type="transmembrane region" description="Helical" evidence="1">
    <location>
        <begin position="46"/>
        <end position="65"/>
    </location>
</feature>
<keyword evidence="1" id="KW-0472">Membrane</keyword>
<sequence length="132" mass="14447">MRSNHPLPLLSTRLKGSTIGEISTPSPISSTALPTHQNKGKQMKQIVWLWLLSLPLLAASGDPGAKFAEIVERVYDMIQNGVVAGVASLVIIIMGFMLMFKMFEQFKWWFVGIIGGIALLYGGTFIVNAIVN</sequence>
<proteinExistence type="predicted"/>
<dbReference type="HOGENOM" id="CLU_1916236_0_0_7"/>
<dbReference type="InterPro" id="IPR007039">
    <property type="entry name" value="TrbC/VirB2"/>
</dbReference>
<accession>Q7MRR3</accession>
<reference evidence="2 3" key="1">
    <citation type="journal article" date="2003" name="Proc. Natl. Acad. Sci. U.S.A.">
        <title>Complete genome sequence and analysis of Wolinella succinogenes.</title>
        <authorList>
            <person name="Baar C."/>
            <person name="Eppinger M."/>
            <person name="Raddatz G."/>
            <person name="Simon JM."/>
            <person name="Lanz C."/>
            <person name="Klimmek O."/>
            <person name="Nandakumar R."/>
            <person name="Gross R."/>
            <person name="Rosinus A."/>
            <person name="Keller H."/>
            <person name="Jagtap P."/>
            <person name="Linke B."/>
            <person name="Meyer F."/>
            <person name="Lederer H."/>
            <person name="Schuster S.C."/>
        </authorList>
    </citation>
    <scope>NUCLEOTIDE SEQUENCE [LARGE SCALE GENOMIC DNA]</scope>
    <source>
        <strain evidence="3">ATCC 29543 / DSM 1740 / CCUG 13145 / JCM 31913 / LMG 7466 / NCTC 11488 / FDC 602W</strain>
    </source>
</reference>
<dbReference type="AlphaFoldDB" id="Q7MRR3"/>
<organism evidence="3">
    <name type="scientific">Wolinella succinogenes (strain ATCC 29543 / DSM 1740 / CCUG 13145 / JCM 31913 / LMG 7466 / NCTC 11488 / FDC 602W)</name>
    <name type="common">Vibrio succinogenes</name>
    <dbReference type="NCBI Taxonomy" id="273121"/>
    <lineage>
        <taxon>Bacteria</taxon>
        <taxon>Pseudomonadati</taxon>
        <taxon>Campylobacterota</taxon>
        <taxon>Epsilonproteobacteria</taxon>
        <taxon>Campylobacterales</taxon>
        <taxon>Helicobacteraceae</taxon>
        <taxon>Wolinella</taxon>
    </lineage>
</organism>
<gene>
    <name evidence="2" type="ordered locus">WS1101</name>
</gene>
<keyword evidence="3" id="KW-1185">Reference proteome</keyword>
<evidence type="ECO:0000313" key="3">
    <source>
        <dbReference type="Proteomes" id="UP000000422"/>
    </source>
</evidence>
<feature type="transmembrane region" description="Helical" evidence="1">
    <location>
        <begin position="108"/>
        <end position="131"/>
    </location>
</feature>
<keyword evidence="1" id="KW-0812">Transmembrane</keyword>
<dbReference type="Proteomes" id="UP000000422">
    <property type="component" value="Chromosome"/>
</dbReference>
<feature type="transmembrane region" description="Helical" evidence="1">
    <location>
        <begin position="77"/>
        <end position="96"/>
    </location>
</feature>
<name>Q7MRR3_WOLSU</name>
<protein>
    <submittedName>
        <fullName evidence="2">Uncharacterized protein</fullName>
    </submittedName>
</protein>